<dbReference type="Pfam" id="PF01555">
    <property type="entry name" value="N6_N4_Mtase"/>
    <property type="match status" value="1"/>
</dbReference>
<proteinExistence type="inferred from homology"/>
<feature type="domain" description="DNA methylase N-4/N-6" evidence="4">
    <location>
        <begin position="6"/>
        <end position="169"/>
    </location>
</feature>
<name>A0ABT9QUP2_9ACTN</name>
<dbReference type="GO" id="GO:0032259">
    <property type="term" value="P:methylation"/>
    <property type="evidence" value="ECO:0007669"/>
    <property type="project" value="UniProtKB-KW"/>
</dbReference>
<dbReference type="InterPro" id="IPR029063">
    <property type="entry name" value="SAM-dependent_MTases_sf"/>
</dbReference>
<reference evidence="5 6" key="1">
    <citation type="submission" date="2023-07" db="EMBL/GenBank/DDBJ databases">
        <title>Sequencing the genomes of 1000 actinobacteria strains.</title>
        <authorList>
            <person name="Klenk H.-P."/>
        </authorList>
    </citation>
    <scope>NUCLEOTIDE SEQUENCE [LARGE SCALE GENOMIC DNA]</scope>
    <source>
        <strain evidence="5 6">DSM 46740</strain>
    </source>
</reference>
<comment type="caution">
    <text evidence="5">The sequence shown here is derived from an EMBL/GenBank/DDBJ whole genome shotgun (WGS) entry which is preliminary data.</text>
</comment>
<dbReference type="Gene3D" id="3.40.50.150">
    <property type="entry name" value="Vaccinia Virus protein VP39"/>
    <property type="match status" value="1"/>
</dbReference>
<keyword evidence="6" id="KW-1185">Reference proteome</keyword>
<dbReference type="SUPFAM" id="SSF53335">
    <property type="entry name" value="S-adenosyl-L-methionine-dependent methyltransferases"/>
    <property type="match status" value="1"/>
</dbReference>
<evidence type="ECO:0000256" key="2">
    <source>
        <dbReference type="ARBA" id="ARBA00022679"/>
    </source>
</evidence>
<sequence>MRMFLEHAQEFAATRWKMSQDVVWEKHNGSSFHADRVRRVHEHVLHFYRGPWSKVWKQPQTTPDAVAKTARRKARPPHMGDIGGGEFTSYDGGPRLLRSVVRMRSMHGRARHPTEKPIGLLAPLIRYVAAPGETIIDPFCGSGSALEAALLTGHRAIGIESHEPYAEIAALRLSQNIFLNDNYSGDAS</sequence>
<evidence type="ECO:0000313" key="5">
    <source>
        <dbReference type="EMBL" id="MDP9850482.1"/>
    </source>
</evidence>
<evidence type="ECO:0000256" key="1">
    <source>
        <dbReference type="ARBA" id="ARBA00022603"/>
    </source>
</evidence>
<dbReference type="InterPro" id="IPR001091">
    <property type="entry name" value="RM_Methyltransferase"/>
</dbReference>
<keyword evidence="2 5" id="KW-0808">Transferase</keyword>
<comment type="similarity">
    <text evidence="3">Belongs to the N(4)/N(6)-methyltransferase family.</text>
</comment>
<dbReference type="PRINTS" id="PR00508">
    <property type="entry name" value="S21N4MTFRASE"/>
</dbReference>
<dbReference type="InterPro" id="IPR002941">
    <property type="entry name" value="DNA_methylase_N4/N6"/>
</dbReference>
<dbReference type="EMBL" id="JAUSQU010000003">
    <property type="protein sequence ID" value="MDP9850482.1"/>
    <property type="molecule type" value="Genomic_DNA"/>
</dbReference>
<dbReference type="Proteomes" id="UP001225356">
    <property type="component" value="Unassembled WGS sequence"/>
</dbReference>
<keyword evidence="1 5" id="KW-0489">Methyltransferase</keyword>
<evidence type="ECO:0000256" key="3">
    <source>
        <dbReference type="RuleBase" id="RU362026"/>
    </source>
</evidence>
<dbReference type="EC" id="2.1.1.-" evidence="3"/>
<gene>
    <name evidence="5" type="ORF">J2853_009778</name>
</gene>
<organism evidence="5 6">
    <name type="scientific">Streptosporangium lutulentum</name>
    <dbReference type="NCBI Taxonomy" id="1461250"/>
    <lineage>
        <taxon>Bacteria</taxon>
        <taxon>Bacillati</taxon>
        <taxon>Actinomycetota</taxon>
        <taxon>Actinomycetes</taxon>
        <taxon>Streptosporangiales</taxon>
        <taxon>Streptosporangiaceae</taxon>
        <taxon>Streptosporangium</taxon>
    </lineage>
</organism>
<evidence type="ECO:0000259" key="4">
    <source>
        <dbReference type="Pfam" id="PF01555"/>
    </source>
</evidence>
<protein>
    <recommendedName>
        <fullName evidence="3">Methyltransferase</fullName>
        <ecNumber evidence="3">2.1.1.-</ecNumber>
    </recommendedName>
</protein>
<dbReference type="GO" id="GO:0009007">
    <property type="term" value="F:site-specific DNA-methyltransferase (adenine-specific) activity"/>
    <property type="evidence" value="ECO:0007669"/>
    <property type="project" value="UniProtKB-EC"/>
</dbReference>
<evidence type="ECO:0000313" key="6">
    <source>
        <dbReference type="Proteomes" id="UP001225356"/>
    </source>
</evidence>
<accession>A0ABT9QUP2</accession>